<keyword evidence="3" id="KW-1185">Reference proteome</keyword>
<keyword evidence="1" id="KW-0732">Signal</keyword>
<name>A0A6L8K4M3_9BURK</name>
<comment type="caution">
    <text evidence="2">The sequence shown here is derived from an EMBL/GenBank/DDBJ whole genome shotgun (WGS) entry which is preliminary data.</text>
</comment>
<reference evidence="2 3" key="1">
    <citation type="submission" date="2019-12" db="EMBL/GenBank/DDBJ databases">
        <title>Novel species isolated from a subtropical stream in China.</title>
        <authorList>
            <person name="Lu H."/>
        </authorList>
    </citation>
    <scope>NUCLEOTIDE SEQUENCE [LARGE SCALE GENOMIC DNA]</scope>
    <source>
        <strain evidence="2 3">FT135W</strain>
    </source>
</reference>
<sequence>MYSQRAVDGGAKRWLAGCAVALATLAPLAAADWLEHVPSTDSTIFYHNLSDRIAVLQRSRLAGTLPDDEAIDLARLLHLQGQLVTDVSAMGAALDVLRTLQVTTTVQAVQAAIYLSLHRFEDADKLLAQMNDAQASVLQAESWWNRGRQSAAWRQLDQLLEDNATPLLYARKGVWLMEQGQFDLAQQQLELARAHLSDPHPLLAASLYLGQARLLTEQGKHEQAYLILLAALQRLPLYVPLLDALATAEVRRGERTKAIERLRLAISLSPDPHLLNHLTHLLPPDQQGPWLVQAERRYVQMMHSYPQVYAAGAAQFYFERARYRDAERALSSLRPSTRSVQVWVLAATIDTAAGNRLQALDALRAARRSGQYVWKPYCQAAALYSALSLPDDAAAMSAAIANHGGRACPSAEDQESNS</sequence>
<proteinExistence type="predicted"/>
<evidence type="ECO:0000256" key="1">
    <source>
        <dbReference type="SAM" id="SignalP"/>
    </source>
</evidence>
<protein>
    <submittedName>
        <fullName evidence="2">Uncharacterized protein</fullName>
    </submittedName>
</protein>
<dbReference type="InterPro" id="IPR011990">
    <property type="entry name" value="TPR-like_helical_dom_sf"/>
</dbReference>
<evidence type="ECO:0000313" key="3">
    <source>
        <dbReference type="Proteomes" id="UP000479335"/>
    </source>
</evidence>
<feature type="chain" id="PRO_5026834857" evidence="1">
    <location>
        <begin position="32"/>
        <end position="418"/>
    </location>
</feature>
<dbReference type="SUPFAM" id="SSF48452">
    <property type="entry name" value="TPR-like"/>
    <property type="match status" value="1"/>
</dbReference>
<organism evidence="2 3">
    <name type="scientific">Duganella flavida</name>
    <dbReference type="NCBI Taxonomy" id="2692175"/>
    <lineage>
        <taxon>Bacteria</taxon>
        <taxon>Pseudomonadati</taxon>
        <taxon>Pseudomonadota</taxon>
        <taxon>Betaproteobacteria</taxon>
        <taxon>Burkholderiales</taxon>
        <taxon>Oxalobacteraceae</taxon>
        <taxon>Telluria group</taxon>
        <taxon>Duganella</taxon>
    </lineage>
</organism>
<dbReference type="AlphaFoldDB" id="A0A6L8K4M3"/>
<gene>
    <name evidence="2" type="ORF">GTP46_05940</name>
</gene>
<dbReference type="RefSeq" id="WP_161005692.1">
    <property type="nucleotide sequence ID" value="NZ_WWCN01000003.1"/>
</dbReference>
<feature type="signal peptide" evidence="1">
    <location>
        <begin position="1"/>
        <end position="31"/>
    </location>
</feature>
<accession>A0A6L8K4M3</accession>
<dbReference type="Proteomes" id="UP000479335">
    <property type="component" value="Unassembled WGS sequence"/>
</dbReference>
<dbReference type="Gene3D" id="1.25.40.10">
    <property type="entry name" value="Tetratricopeptide repeat domain"/>
    <property type="match status" value="1"/>
</dbReference>
<evidence type="ECO:0000313" key="2">
    <source>
        <dbReference type="EMBL" id="MYM22180.1"/>
    </source>
</evidence>
<dbReference type="EMBL" id="WWCN01000003">
    <property type="protein sequence ID" value="MYM22180.1"/>
    <property type="molecule type" value="Genomic_DNA"/>
</dbReference>